<feature type="region of interest" description="Disordered" evidence="3">
    <location>
        <begin position="1"/>
        <end position="30"/>
    </location>
</feature>
<feature type="region of interest" description="Disordered" evidence="3">
    <location>
        <begin position="1333"/>
        <end position="1585"/>
    </location>
</feature>
<feature type="region of interest" description="Disordered" evidence="3">
    <location>
        <begin position="241"/>
        <end position="278"/>
    </location>
</feature>
<dbReference type="PROSITE" id="PS50102">
    <property type="entry name" value="RRM"/>
    <property type="match status" value="1"/>
</dbReference>
<reference evidence="5 6" key="1">
    <citation type="journal article" date="2023" name="IScience">
        <title>Expanded male sex-determining region conserved during the evolution of homothallism in the green alga Volvox.</title>
        <authorList>
            <person name="Yamamoto K."/>
            <person name="Matsuzaki R."/>
            <person name="Mahakham W."/>
            <person name="Heman W."/>
            <person name="Sekimoto H."/>
            <person name="Kawachi M."/>
            <person name="Minakuchi Y."/>
            <person name="Toyoda A."/>
            <person name="Nozaki H."/>
        </authorList>
    </citation>
    <scope>NUCLEOTIDE SEQUENCE [LARGE SCALE GENOMIC DNA]</scope>
    <source>
        <strain evidence="5 6">NIES-4468</strain>
    </source>
</reference>
<dbReference type="Pfam" id="PF00076">
    <property type="entry name" value="RRM_1"/>
    <property type="match status" value="1"/>
</dbReference>
<dbReference type="CDD" id="cd00590">
    <property type="entry name" value="RRM_SF"/>
    <property type="match status" value="2"/>
</dbReference>
<dbReference type="CDD" id="cd21546">
    <property type="entry name" value="SPOC_FPA-like"/>
    <property type="match status" value="1"/>
</dbReference>
<feature type="region of interest" description="Disordered" evidence="3">
    <location>
        <begin position="1155"/>
        <end position="1175"/>
    </location>
</feature>
<organism evidence="5 6">
    <name type="scientific">Volvox africanus</name>
    <dbReference type="NCBI Taxonomy" id="51714"/>
    <lineage>
        <taxon>Eukaryota</taxon>
        <taxon>Viridiplantae</taxon>
        <taxon>Chlorophyta</taxon>
        <taxon>core chlorophytes</taxon>
        <taxon>Chlorophyceae</taxon>
        <taxon>CS clade</taxon>
        <taxon>Chlamydomonadales</taxon>
        <taxon>Volvocaceae</taxon>
        <taxon>Volvox</taxon>
    </lineage>
</organism>
<evidence type="ECO:0000259" key="4">
    <source>
        <dbReference type="PROSITE" id="PS50102"/>
    </source>
</evidence>
<feature type="region of interest" description="Disordered" evidence="3">
    <location>
        <begin position="306"/>
        <end position="392"/>
    </location>
</feature>
<comment type="caution">
    <text evidence="5">The sequence shown here is derived from an EMBL/GenBank/DDBJ whole genome shotgun (WGS) entry which is preliminary data.</text>
</comment>
<accession>A0ABQ5SLQ0</accession>
<sequence length="1736" mass="176737">MSGDSALEHSSTNGSKRRRTITGDGDAPAAKKSFTDAEIAAEVALSLHIREQRRAEVRSIYLNYGTLLKGSETGSEALAFQGLLDCANGSLGARRLAARLVPRFLPRFPSHAEQAFRLLSSLYGDGQPPRAPGGLNGYVTSSVTTAEGTPRNAGPAAVITDGCDDSVDLEEAMRRDALRGLGNVLEAAAAARQIERNVPVVMELVLFLMRHMRRLQASSSGSGVGRGSGGGASDTALKSLKAAGSAPPPKPPQSPKAPETQLPKLPEPQQPKQLSSDQNVSVNAMLGHGLKHRYIRRNAEAAANAEANGGGPWRARSANRCPSDDEGGRSGRAAQHSPTPPPASVAPFSSGAQTHEGTDRCGKVGGGDETENGPGAGKGNSAPAGVPIDLAATQDPDSDVAVIRSLLCRTFAMFPRVVLTASLQPFRLPTKQRGHEDCEVCGQLLELLLQPAPASEFTKSVAATVVGLTTELTEAVNEGGGGGSSGMGNYRGCNIDGEGAAGSNAAAGDAAALGPGRGPSSADGTACSSCLAARVLAQLPETQTWFRQLATAIMQGKTQHSLPSSVQGLLERLLQYCTASVVPAAAALGKVSPRASPHGAVAATGGTGVPCGGSVNLTSTRQGPVKPDAGPASTAAHSMVGSDDNSRSVPMDLDHSISTAVIRPEGSGAVTTPNVAGAGAAAAAALAGPQDTAATPAPPPLLPPQHSSYPQHHHLQNDGLLAGQAAGPATVPAGAVPPQPHPLPPPPPLPSLSLYLNRGSSGLRGGPVCRAEACLYIGGLPPGLTEAALFAELSRLGNVESVHPFDQQQVLQQHPVHGCLSGPQVPLGEEVYVVFMSLRDAAICYEAVARTCLFGGTRPLVVEFCSAFPADSPAARRCVAAAAMAAAGGGGTSSTASEFVWVSLSASAAVTPESVVTALQAASIPVPQQILQVAGRAPGMLLHMASAASVPQVAACLQAHFVHPPLPPPPSVTTSAATSSNAGISLPPPPVMAAAQTVPSGAGGHYSTPLYMQQASAGGSSVDSCNFRTIWIGQLHESVREEELLAACRVHGDVVGHRLLRTSHCAFVDFASQAGAEAAKRALHGTRLGPQHIRVEWKLDTSLSSRAPLTLRHGSAPLPGNASGNHVPFGLGSGAPGLVTSPSCAPGIGLPGSAGHSLAGQGLPQPSPAAAGMGMMGQHMTPQAMAAANVAAAAAAAAARGTFAGSCNGTDRWAPVVMPLAPTNAATPSPAAAPAGNTGPVASGGSGFLTSNQVPLQSPVQSQQHLPVGPFGTGVMNATVAVAARPTAPMLIPHQQILAGLGGGVMLAHGMVLQHQGSSFTTQQQAQLLHTHATAPSGSGGGALTHAPLPSQPHTPVQLPVHLQPMGGYPGPPPLQQPQGPLGLHGHSTAPMIVSHQHALGIGGPSPQHPTQQQHPQHAHGHPPGQLQQQRPSDWPQHGQGVTAGGTHSTASPGLPGPGGTLAQLQRFELGTGPGMPLPNSPPMLLDGMTAVTASGGGAPVAGPPPQALPHAHSQHTLPQAKQGPAQQHGSAPIHIQQPHLHTHAHTPHQQLPPPPPLQQLQQQQSHHLFNQQQQQLTSPPSVTWQGGLAKSGSLVCTLQCITGGANAAGATPGEREPVTWPATLDVKLRVDLSYVIHSLYSHTTPHARAMRRLVTAGGADQRTKLSDFMTYLLDKNRAGVIKLEAAAGLPPRTLYLVPPSEQVCAALGAEWTAGEPFLLALVVPTASGTTGANKG</sequence>
<dbReference type="InterPro" id="IPR012677">
    <property type="entry name" value="Nucleotide-bd_a/b_plait_sf"/>
</dbReference>
<evidence type="ECO:0000256" key="3">
    <source>
        <dbReference type="SAM" id="MobiDB-lite"/>
    </source>
</evidence>
<evidence type="ECO:0000313" key="5">
    <source>
        <dbReference type="EMBL" id="GLI70445.1"/>
    </source>
</evidence>
<dbReference type="Proteomes" id="UP001165090">
    <property type="component" value="Unassembled WGS sequence"/>
</dbReference>
<name>A0ABQ5SLQ0_9CHLO</name>
<feature type="compositionally biased region" description="Low complexity" evidence="3">
    <location>
        <begin position="1225"/>
        <end position="1240"/>
    </location>
</feature>
<evidence type="ECO:0000256" key="1">
    <source>
        <dbReference type="ARBA" id="ARBA00022884"/>
    </source>
</evidence>
<proteinExistence type="predicted"/>
<evidence type="ECO:0000256" key="2">
    <source>
        <dbReference type="PROSITE-ProRule" id="PRU00176"/>
    </source>
</evidence>
<keyword evidence="6" id="KW-1185">Reference proteome</keyword>
<feature type="domain" description="RRM" evidence="4">
    <location>
        <begin position="1028"/>
        <end position="1100"/>
    </location>
</feature>
<feature type="region of interest" description="Disordered" evidence="3">
    <location>
        <begin position="1225"/>
        <end position="1252"/>
    </location>
</feature>
<dbReference type="EMBL" id="BSDZ01000094">
    <property type="protein sequence ID" value="GLI70445.1"/>
    <property type="molecule type" value="Genomic_DNA"/>
</dbReference>
<dbReference type="SUPFAM" id="SSF54928">
    <property type="entry name" value="RNA-binding domain, RBD"/>
    <property type="match status" value="2"/>
</dbReference>
<feature type="region of interest" description="Disordered" evidence="3">
    <location>
        <begin position="687"/>
        <end position="745"/>
    </location>
</feature>
<dbReference type="InterPro" id="IPR012921">
    <property type="entry name" value="SPOC_C"/>
</dbReference>
<dbReference type="SMART" id="SM00360">
    <property type="entry name" value="RRM"/>
    <property type="match status" value="2"/>
</dbReference>
<feature type="compositionally biased region" description="Low complexity" evidence="3">
    <location>
        <begin position="722"/>
        <end position="734"/>
    </location>
</feature>
<feature type="compositionally biased region" description="Polar residues" evidence="3">
    <location>
        <begin position="1515"/>
        <end position="1530"/>
    </location>
</feature>
<dbReference type="InterPro" id="IPR052462">
    <property type="entry name" value="SLIRP/GR-RBP-like"/>
</dbReference>
<feature type="compositionally biased region" description="Pro residues" evidence="3">
    <location>
        <begin position="735"/>
        <end position="745"/>
    </location>
</feature>
<dbReference type="PANTHER" id="PTHR48027">
    <property type="entry name" value="HETEROGENEOUS NUCLEAR RIBONUCLEOPROTEIN 87F-RELATED"/>
    <property type="match status" value="1"/>
</dbReference>
<dbReference type="Pfam" id="PF07744">
    <property type="entry name" value="SPOC"/>
    <property type="match status" value="1"/>
</dbReference>
<feature type="compositionally biased region" description="Pro residues" evidence="3">
    <location>
        <begin position="246"/>
        <end position="255"/>
    </location>
</feature>
<dbReference type="InterPro" id="IPR000504">
    <property type="entry name" value="RRM_dom"/>
</dbReference>
<dbReference type="Gene3D" id="3.30.70.330">
    <property type="match status" value="2"/>
</dbReference>
<evidence type="ECO:0000313" key="6">
    <source>
        <dbReference type="Proteomes" id="UP001165090"/>
    </source>
</evidence>
<gene>
    <name evidence="5" type="ORF">VaNZ11_015358</name>
</gene>
<dbReference type="InterPro" id="IPR035979">
    <property type="entry name" value="RBD_domain_sf"/>
</dbReference>
<protein>
    <recommendedName>
        <fullName evidence="4">RRM domain-containing protein</fullName>
    </recommendedName>
</protein>
<feature type="region of interest" description="Disordered" evidence="3">
    <location>
        <begin position="613"/>
        <end position="651"/>
    </location>
</feature>
<feature type="compositionally biased region" description="Low complexity" evidence="3">
    <location>
        <begin position="1559"/>
        <end position="1582"/>
    </location>
</feature>
<keyword evidence="1 2" id="KW-0694">RNA-binding</keyword>
<feature type="compositionally biased region" description="Low complexity" evidence="3">
    <location>
        <begin position="1405"/>
        <end position="1432"/>
    </location>
</feature>